<dbReference type="SUPFAM" id="SSF52309">
    <property type="entry name" value="N-(deoxy)ribosyltransferase-like"/>
    <property type="match status" value="1"/>
</dbReference>
<evidence type="ECO:0000313" key="1">
    <source>
        <dbReference type="EMBL" id="RVT59894.1"/>
    </source>
</evidence>
<dbReference type="InterPro" id="IPR007710">
    <property type="entry name" value="Nucleoside_deoxyribTrfase"/>
</dbReference>
<dbReference type="Gene3D" id="3.40.50.450">
    <property type="match status" value="1"/>
</dbReference>
<keyword evidence="2" id="KW-1185">Reference proteome</keyword>
<evidence type="ECO:0000313" key="2">
    <source>
        <dbReference type="Proteomes" id="UP000288024"/>
    </source>
</evidence>
<name>A0A3S2TVU4_9BACI</name>
<comment type="caution">
    <text evidence="1">The sequence shown here is derived from an EMBL/GenBank/DDBJ whole genome shotgun (WGS) entry which is preliminary data.</text>
</comment>
<organism evidence="1 2">
    <name type="scientific">Niallia taxi</name>
    <dbReference type="NCBI Taxonomy" id="2499688"/>
    <lineage>
        <taxon>Bacteria</taxon>
        <taxon>Bacillati</taxon>
        <taxon>Bacillota</taxon>
        <taxon>Bacilli</taxon>
        <taxon>Bacillales</taxon>
        <taxon>Bacillaceae</taxon>
        <taxon>Niallia</taxon>
    </lineage>
</organism>
<gene>
    <name evidence="1" type="ORF">EM808_18420</name>
</gene>
<dbReference type="Proteomes" id="UP000288024">
    <property type="component" value="Unassembled WGS sequence"/>
</dbReference>
<accession>A0A3S2TVU4</accession>
<protein>
    <submittedName>
        <fullName evidence="1">Group-specific protein</fullName>
    </submittedName>
</protein>
<proteinExistence type="predicted"/>
<sequence length="134" mass="14796">MNKFYIASSFKNIDSVQYVSEILVNKGYVQTYDWTKNERASSLDALTEIGQKELTGVKAADLLIVLQPAGKGSHIELGIALGQGKTIILYTPEKKIEDLKTTCTFYHLPEIKKCVGDLAELIELVTKTVAVTES</sequence>
<reference evidence="1 2" key="1">
    <citation type="submission" date="2019-01" db="EMBL/GenBank/DDBJ databases">
        <title>Bacillus sp. M5HDSG1-1, whole genome shotgun sequence.</title>
        <authorList>
            <person name="Tuo L."/>
        </authorList>
    </citation>
    <scope>NUCLEOTIDE SEQUENCE [LARGE SCALE GENOMIC DNA]</scope>
    <source>
        <strain evidence="1 2">M5HDSG1-1</strain>
    </source>
</reference>
<dbReference type="AlphaFoldDB" id="A0A3S2TVU4"/>
<dbReference type="Pfam" id="PF05014">
    <property type="entry name" value="Nuc_deoxyrib_tr"/>
    <property type="match status" value="1"/>
</dbReference>
<dbReference type="EMBL" id="RZTZ01000008">
    <property type="protein sequence ID" value="RVT59894.1"/>
    <property type="molecule type" value="Genomic_DNA"/>
</dbReference>
<dbReference type="RefSeq" id="WP_127739674.1">
    <property type="nucleotide sequence ID" value="NZ_RZTZ01000008.1"/>
</dbReference>